<dbReference type="EMBL" id="JAQIZT010000019">
    <property type="protein sequence ID" value="KAJ6952778.1"/>
    <property type="molecule type" value="Genomic_DNA"/>
</dbReference>
<name>A0AAD6PQH4_9ROSI</name>
<evidence type="ECO:0000313" key="2">
    <source>
        <dbReference type="Proteomes" id="UP001164929"/>
    </source>
</evidence>
<protein>
    <submittedName>
        <fullName evidence="1">Uncharacterized protein</fullName>
    </submittedName>
</protein>
<sequence>MPPRHHLLPFTEVESSNARAKKSCRSVLQFSLLYLFPWLICVKSTTTSLIF</sequence>
<proteinExistence type="predicted"/>
<organism evidence="1 2">
    <name type="scientific">Populus alba x Populus x berolinensis</name>
    <dbReference type="NCBI Taxonomy" id="444605"/>
    <lineage>
        <taxon>Eukaryota</taxon>
        <taxon>Viridiplantae</taxon>
        <taxon>Streptophyta</taxon>
        <taxon>Embryophyta</taxon>
        <taxon>Tracheophyta</taxon>
        <taxon>Spermatophyta</taxon>
        <taxon>Magnoliopsida</taxon>
        <taxon>eudicotyledons</taxon>
        <taxon>Gunneridae</taxon>
        <taxon>Pentapetalae</taxon>
        <taxon>rosids</taxon>
        <taxon>fabids</taxon>
        <taxon>Malpighiales</taxon>
        <taxon>Salicaceae</taxon>
        <taxon>Saliceae</taxon>
        <taxon>Populus</taxon>
    </lineage>
</organism>
<evidence type="ECO:0000313" key="1">
    <source>
        <dbReference type="EMBL" id="KAJ6952778.1"/>
    </source>
</evidence>
<accession>A0AAD6PQH4</accession>
<dbReference type="AlphaFoldDB" id="A0AAD6PQH4"/>
<gene>
    <name evidence="1" type="ORF">NC653_041804</name>
</gene>
<comment type="caution">
    <text evidence="1">The sequence shown here is derived from an EMBL/GenBank/DDBJ whole genome shotgun (WGS) entry which is preliminary data.</text>
</comment>
<keyword evidence="2" id="KW-1185">Reference proteome</keyword>
<dbReference type="Proteomes" id="UP001164929">
    <property type="component" value="Chromosome 19"/>
</dbReference>
<reference evidence="1" key="1">
    <citation type="journal article" date="2023" name="Mol. Ecol. Resour.">
        <title>Chromosome-level genome assembly of a triploid poplar Populus alba 'Berolinensis'.</title>
        <authorList>
            <person name="Chen S."/>
            <person name="Yu Y."/>
            <person name="Wang X."/>
            <person name="Wang S."/>
            <person name="Zhang T."/>
            <person name="Zhou Y."/>
            <person name="He R."/>
            <person name="Meng N."/>
            <person name="Wang Y."/>
            <person name="Liu W."/>
            <person name="Liu Z."/>
            <person name="Liu J."/>
            <person name="Guo Q."/>
            <person name="Huang H."/>
            <person name="Sederoff R.R."/>
            <person name="Wang G."/>
            <person name="Qu G."/>
            <person name="Chen S."/>
        </authorList>
    </citation>
    <scope>NUCLEOTIDE SEQUENCE</scope>
    <source>
        <strain evidence="1">SC-2020</strain>
    </source>
</reference>